<keyword evidence="5" id="KW-1185">Reference proteome</keyword>
<dbReference type="Proteomes" id="UP001501510">
    <property type="component" value="Unassembled WGS sequence"/>
</dbReference>
<name>A0ABN1JJG7_9CLOT</name>
<organism evidence="4 5">
    <name type="scientific">Clostridium oceanicum</name>
    <dbReference type="NCBI Taxonomy" id="1543"/>
    <lineage>
        <taxon>Bacteria</taxon>
        <taxon>Bacillati</taxon>
        <taxon>Bacillota</taxon>
        <taxon>Clostridia</taxon>
        <taxon>Eubacteriales</taxon>
        <taxon>Clostridiaceae</taxon>
        <taxon>Clostridium</taxon>
    </lineage>
</organism>
<gene>
    <name evidence="4" type="ORF">GCM10008906_21630</name>
</gene>
<feature type="domain" description="N-acetyltransferase" evidence="3">
    <location>
        <begin position="3"/>
        <end position="162"/>
    </location>
</feature>
<dbReference type="InterPro" id="IPR051635">
    <property type="entry name" value="SNAT-like"/>
</dbReference>
<evidence type="ECO:0000259" key="3">
    <source>
        <dbReference type="PROSITE" id="PS51186"/>
    </source>
</evidence>
<dbReference type="EMBL" id="BAAACG010000010">
    <property type="protein sequence ID" value="GAA0741009.1"/>
    <property type="molecule type" value="Genomic_DNA"/>
</dbReference>
<dbReference type="CDD" id="cd04301">
    <property type="entry name" value="NAT_SF"/>
    <property type="match status" value="1"/>
</dbReference>
<evidence type="ECO:0000313" key="5">
    <source>
        <dbReference type="Proteomes" id="UP001501510"/>
    </source>
</evidence>
<protein>
    <submittedName>
        <fullName evidence="4">GNAT family N-acetyltransferase</fullName>
    </submittedName>
</protein>
<dbReference type="SUPFAM" id="SSF55729">
    <property type="entry name" value="Acyl-CoA N-acyltransferases (Nat)"/>
    <property type="match status" value="1"/>
</dbReference>
<reference evidence="4 5" key="1">
    <citation type="journal article" date="2019" name="Int. J. Syst. Evol. Microbiol.">
        <title>The Global Catalogue of Microorganisms (GCM) 10K type strain sequencing project: providing services to taxonomists for standard genome sequencing and annotation.</title>
        <authorList>
            <consortium name="The Broad Institute Genomics Platform"/>
            <consortium name="The Broad Institute Genome Sequencing Center for Infectious Disease"/>
            <person name="Wu L."/>
            <person name="Ma J."/>
        </authorList>
    </citation>
    <scope>NUCLEOTIDE SEQUENCE [LARGE SCALE GENOMIC DNA]</scope>
    <source>
        <strain evidence="4 5">JCM 1407</strain>
    </source>
</reference>
<dbReference type="InterPro" id="IPR000182">
    <property type="entry name" value="GNAT_dom"/>
</dbReference>
<dbReference type="PANTHER" id="PTHR10908:SF0">
    <property type="entry name" value="SEROTONIN N-ACETYLTRANSFERASE"/>
    <property type="match status" value="1"/>
</dbReference>
<dbReference type="PROSITE" id="PS51186">
    <property type="entry name" value="GNAT"/>
    <property type="match status" value="1"/>
</dbReference>
<evidence type="ECO:0000313" key="4">
    <source>
        <dbReference type="EMBL" id="GAA0741009.1"/>
    </source>
</evidence>
<keyword evidence="1" id="KW-0808">Transferase</keyword>
<dbReference type="RefSeq" id="WP_343761595.1">
    <property type="nucleotide sequence ID" value="NZ_BAAACG010000010.1"/>
</dbReference>
<sequence length="162" mass="18609">MNITIREVTIKDLDEVTKVEEKCFPKAEAATKKSLEDRINTFKESFFIAELDNEVIGFINGAIINETVISDELYENSHLHVKDGDYQTIFGLDVIPRYRNKGIAAKLMNHMIDKAKKDGRKGVILTCKDRLIHYYEKFGYINKGVSNSIHGGAKWYDMILEF</sequence>
<evidence type="ECO:0000256" key="2">
    <source>
        <dbReference type="ARBA" id="ARBA00023315"/>
    </source>
</evidence>
<comment type="caution">
    <text evidence="4">The sequence shown here is derived from an EMBL/GenBank/DDBJ whole genome shotgun (WGS) entry which is preliminary data.</text>
</comment>
<accession>A0ABN1JJG7</accession>
<dbReference type="Gene3D" id="3.40.630.30">
    <property type="match status" value="1"/>
</dbReference>
<dbReference type="PANTHER" id="PTHR10908">
    <property type="entry name" value="SEROTONIN N-ACETYLTRANSFERASE"/>
    <property type="match status" value="1"/>
</dbReference>
<keyword evidence="2" id="KW-0012">Acyltransferase</keyword>
<dbReference type="InterPro" id="IPR016181">
    <property type="entry name" value="Acyl_CoA_acyltransferase"/>
</dbReference>
<dbReference type="Pfam" id="PF00583">
    <property type="entry name" value="Acetyltransf_1"/>
    <property type="match status" value="1"/>
</dbReference>
<evidence type="ECO:0000256" key="1">
    <source>
        <dbReference type="ARBA" id="ARBA00022679"/>
    </source>
</evidence>
<proteinExistence type="predicted"/>